<dbReference type="Gene3D" id="1.25.40.20">
    <property type="entry name" value="Ankyrin repeat-containing domain"/>
    <property type="match status" value="2"/>
</dbReference>
<evidence type="ECO:0000256" key="6">
    <source>
        <dbReference type="ARBA" id="ARBA00023136"/>
    </source>
</evidence>
<evidence type="ECO:0000256" key="5">
    <source>
        <dbReference type="ARBA" id="ARBA00023043"/>
    </source>
</evidence>
<dbReference type="Pfam" id="PF13637">
    <property type="entry name" value="Ank_4"/>
    <property type="match status" value="1"/>
</dbReference>
<dbReference type="AlphaFoldDB" id="A0AAN8RZR9"/>
<comment type="subcellular location">
    <subcellularLocation>
        <location evidence="1">Membrane</location>
        <topology evidence="1">Multi-pass membrane protein</topology>
    </subcellularLocation>
</comment>
<comment type="domain">
    <text evidence="8">The DHHC domain is required for palmitoyltransferase activity.</text>
</comment>
<dbReference type="InterPro" id="IPR002110">
    <property type="entry name" value="Ankyrin_rpt"/>
</dbReference>
<dbReference type="InterPro" id="IPR001594">
    <property type="entry name" value="Palmitoyltrfase_DHHC"/>
</dbReference>
<dbReference type="Pfam" id="PF12796">
    <property type="entry name" value="Ank_2"/>
    <property type="match status" value="2"/>
</dbReference>
<feature type="repeat" description="ANK" evidence="7">
    <location>
        <begin position="63"/>
        <end position="95"/>
    </location>
</feature>
<evidence type="ECO:0000256" key="2">
    <source>
        <dbReference type="ARBA" id="ARBA00022692"/>
    </source>
</evidence>
<feature type="repeat" description="ANK" evidence="7">
    <location>
        <begin position="197"/>
        <end position="217"/>
    </location>
</feature>
<comment type="catalytic activity">
    <reaction evidence="8">
        <text>L-cysteinyl-[protein] + hexadecanoyl-CoA = S-hexadecanoyl-L-cysteinyl-[protein] + CoA</text>
        <dbReference type="Rhea" id="RHEA:36683"/>
        <dbReference type="Rhea" id="RHEA-COMP:10131"/>
        <dbReference type="Rhea" id="RHEA-COMP:11032"/>
        <dbReference type="ChEBI" id="CHEBI:29950"/>
        <dbReference type="ChEBI" id="CHEBI:57287"/>
        <dbReference type="ChEBI" id="CHEBI:57379"/>
        <dbReference type="ChEBI" id="CHEBI:74151"/>
        <dbReference type="EC" id="2.3.1.225"/>
    </reaction>
</comment>
<dbReference type="PRINTS" id="PR01415">
    <property type="entry name" value="ANKYRIN"/>
</dbReference>
<evidence type="ECO:0000313" key="11">
    <source>
        <dbReference type="Proteomes" id="UP001372834"/>
    </source>
</evidence>
<dbReference type="PANTHER" id="PTHR24161">
    <property type="entry name" value="ANK_REP_REGION DOMAIN-CONTAINING PROTEIN-RELATED"/>
    <property type="match status" value="1"/>
</dbReference>
<dbReference type="PROSITE" id="PS50297">
    <property type="entry name" value="ANK_REP_REGION"/>
    <property type="match status" value="4"/>
</dbReference>
<feature type="repeat" description="ANK" evidence="7">
    <location>
        <begin position="164"/>
        <end position="196"/>
    </location>
</feature>
<dbReference type="Pfam" id="PF01529">
    <property type="entry name" value="DHHC"/>
    <property type="match status" value="1"/>
</dbReference>
<evidence type="ECO:0000259" key="9">
    <source>
        <dbReference type="Pfam" id="PF01529"/>
    </source>
</evidence>
<feature type="transmembrane region" description="Helical" evidence="8">
    <location>
        <begin position="283"/>
        <end position="300"/>
    </location>
</feature>
<dbReference type="EC" id="2.3.1.225" evidence="8"/>
<keyword evidence="5 7" id="KW-0040">ANK repeat</keyword>
<comment type="similarity">
    <text evidence="8">Belongs to the DHHC palmitoyltransferase family.</text>
</comment>
<feature type="domain" description="Palmitoyltransferase DHHC" evidence="9">
    <location>
        <begin position="367"/>
        <end position="481"/>
    </location>
</feature>
<dbReference type="PROSITE" id="PS50088">
    <property type="entry name" value="ANK_REPEAT"/>
    <property type="match status" value="4"/>
</dbReference>
<feature type="repeat" description="ANK" evidence="7">
    <location>
        <begin position="98"/>
        <end position="130"/>
    </location>
</feature>
<dbReference type="Proteomes" id="UP001372834">
    <property type="component" value="Unassembled WGS sequence"/>
</dbReference>
<dbReference type="GO" id="GO:0000139">
    <property type="term" value="C:Golgi membrane"/>
    <property type="evidence" value="ECO:0007669"/>
    <property type="project" value="TreeGrafter"/>
</dbReference>
<name>A0AAN8RZR9_POLSC</name>
<evidence type="ECO:0000256" key="8">
    <source>
        <dbReference type="RuleBase" id="RU079119"/>
    </source>
</evidence>
<gene>
    <name evidence="10" type="ORF">RUM43_009649</name>
</gene>
<keyword evidence="8" id="KW-0808">Transferase</keyword>
<feature type="transmembrane region" description="Helical" evidence="8">
    <location>
        <begin position="443"/>
        <end position="461"/>
    </location>
</feature>
<evidence type="ECO:0000313" key="10">
    <source>
        <dbReference type="EMBL" id="KAK6635997.1"/>
    </source>
</evidence>
<evidence type="ECO:0000256" key="4">
    <source>
        <dbReference type="ARBA" id="ARBA00022989"/>
    </source>
</evidence>
<evidence type="ECO:0000256" key="3">
    <source>
        <dbReference type="ARBA" id="ARBA00022737"/>
    </source>
</evidence>
<dbReference type="SMART" id="SM00248">
    <property type="entry name" value="ANK"/>
    <property type="match status" value="6"/>
</dbReference>
<keyword evidence="6 8" id="KW-0472">Membrane</keyword>
<keyword evidence="4 8" id="KW-1133">Transmembrane helix</keyword>
<dbReference type="PANTHER" id="PTHR24161:SF17">
    <property type="entry name" value="PALMITOYLTRANSFERASE"/>
    <property type="match status" value="1"/>
</dbReference>
<sequence length="527" mass="60051">MNSGATSDDDVTAKDVDLTNLRENTAQENLKNIFDIVRNGEVSAVENFVENFGSEALKSRDEWGYTPAHWAALDGNIEIMRYLVECNAPVDLSCLGTQGPRPIHWACRKGHTAIVQLLLSAGVAVNATDFKGLTPLMTACMFGRTTTAAFLLGMGAFNHLTDVNGDTALHWAAYKGHPDLIRLLMYSGIDLQKPDNFGSTPLHLACLSGNTQCVKILSEKSKVELEPRDKNGKTPLVLAKSHRHSEIVQVLITEMKRRAKWVPPLSEMWSLLFGGSGESKGPLLLFVGSILLWEYPMYLLRCVPITWNQIRGSHYCFIYWNLLMWISWIIANRRDPGYIPLNTDSYFTAIKQIPYFDKWKKRENVLSRLCHTCRCLRPLRAKHCRICNRCVRYFDHHCPFIYNCVGVKNRMWFFLFVTSVAFNCTFTIYFACYCVAIDGFDMLYVLGLLESLVFCGFGWILTCTSILHACMNLTTNEMFNYKRYPYLKDKKGKYSNPFSRGPFVNLFEFFFCAPDPGYGIFDEDSTI</sequence>
<keyword evidence="3" id="KW-0677">Repeat</keyword>
<keyword evidence="2 8" id="KW-0812">Transmembrane</keyword>
<dbReference type="EMBL" id="JAWJWE010000004">
    <property type="protein sequence ID" value="KAK6635997.1"/>
    <property type="molecule type" value="Genomic_DNA"/>
</dbReference>
<dbReference type="InterPro" id="IPR036770">
    <property type="entry name" value="Ankyrin_rpt-contain_sf"/>
</dbReference>
<comment type="caution">
    <text evidence="10">The sequence shown here is derived from an EMBL/GenBank/DDBJ whole genome shotgun (WGS) entry which is preliminary data.</text>
</comment>
<dbReference type="SUPFAM" id="SSF48403">
    <property type="entry name" value="Ankyrin repeat"/>
    <property type="match status" value="1"/>
</dbReference>
<dbReference type="PROSITE" id="PS50216">
    <property type="entry name" value="DHHC"/>
    <property type="match status" value="1"/>
</dbReference>
<proteinExistence type="inferred from homology"/>
<feature type="transmembrane region" description="Helical" evidence="8">
    <location>
        <begin position="412"/>
        <end position="436"/>
    </location>
</feature>
<reference evidence="10 11" key="1">
    <citation type="submission" date="2023-10" db="EMBL/GenBank/DDBJ databases">
        <title>Genomes of two closely related lineages of the louse Polyplax serrata with different host specificities.</title>
        <authorList>
            <person name="Martinu J."/>
            <person name="Tarabai H."/>
            <person name="Stefka J."/>
            <person name="Hypsa V."/>
        </authorList>
    </citation>
    <scope>NUCLEOTIDE SEQUENCE [LARGE SCALE GENOMIC DNA]</scope>
    <source>
        <strain evidence="10">HR10_N</strain>
    </source>
</reference>
<organism evidence="10 11">
    <name type="scientific">Polyplax serrata</name>
    <name type="common">Common mouse louse</name>
    <dbReference type="NCBI Taxonomy" id="468196"/>
    <lineage>
        <taxon>Eukaryota</taxon>
        <taxon>Metazoa</taxon>
        <taxon>Ecdysozoa</taxon>
        <taxon>Arthropoda</taxon>
        <taxon>Hexapoda</taxon>
        <taxon>Insecta</taxon>
        <taxon>Pterygota</taxon>
        <taxon>Neoptera</taxon>
        <taxon>Paraneoptera</taxon>
        <taxon>Psocodea</taxon>
        <taxon>Troctomorpha</taxon>
        <taxon>Phthiraptera</taxon>
        <taxon>Anoplura</taxon>
        <taxon>Polyplacidae</taxon>
        <taxon>Polyplax</taxon>
    </lineage>
</organism>
<evidence type="ECO:0000256" key="7">
    <source>
        <dbReference type="PROSITE-ProRule" id="PRU00023"/>
    </source>
</evidence>
<accession>A0AAN8RZR9</accession>
<evidence type="ECO:0000256" key="1">
    <source>
        <dbReference type="ARBA" id="ARBA00004141"/>
    </source>
</evidence>
<protein>
    <recommendedName>
        <fullName evidence="8">Palmitoyltransferase</fullName>
        <ecNumber evidence="8">2.3.1.225</ecNumber>
    </recommendedName>
</protein>
<keyword evidence="8" id="KW-0012">Acyltransferase</keyword>
<dbReference type="GO" id="GO:0019706">
    <property type="term" value="F:protein-cysteine S-palmitoyltransferase activity"/>
    <property type="evidence" value="ECO:0007669"/>
    <property type="project" value="UniProtKB-EC"/>
</dbReference>